<dbReference type="EC" id="2.4.1.141" evidence="4 12"/>
<evidence type="ECO:0000313" key="15">
    <source>
        <dbReference type="EMBL" id="ODV73457.1"/>
    </source>
</evidence>
<comment type="catalytic activity">
    <reaction evidence="11">
        <text>an N-acetyl-alpha-D-glucosaminyl-diphospho-di-trans,poly-cis-dolichol + UDP-N-acetyl-alpha-D-glucosamine = an N,N'-diacetylchitobiosyl-diphospho-di-trans,poly-cis-dolichol + UDP + H(+)</text>
        <dbReference type="Rhea" id="RHEA:23380"/>
        <dbReference type="Rhea" id="RHEA-COMP:19507"/>
        <dbReference type="Rhea" id="RHEA-COMP:19510"/>
        <dbReference type="ChEBI" id="CHEBI:15378"/>
        <dbReference type="ChEBI" id="CHEBI:57269"/>
        <dbReference type="ChEBI" id="CHEBI:57705"/>
        <dbReference type="ChEBI" id="CHEBI:58223"/>
        <dbReference type="ChEBI" id="CHEBI:58427"/>
        <dbReference type="EC" id="2.4.1.141"/>
    </reaction>
</comment>
<proteinExistence type="inferred from homology"/>
<evidence type="ECO:0000256" key="3">
    <source>
        <dbReference type="ARBA" id="ARBA00011198"/>
    </source>
</evidence>
<dbReference type="Proteomes" id="UP000094389">
    <property type="component" value="Unassembled WGS sequence"/>
</dbReference>
<sequence length="170" mass="18824">MSTVFVTTGATIVFEELIRSTLDEKFINTLKSLGYIKLVVQYGVSGAELFEQCLSKLSLDNDSFSVEGFPFSDDISSIISQCDVVVSHAGTGSILDTLRLKKKLIVMVNDKLMDNHQLEIAQELENNGCLLKTCASLQGLLSCFDKLQSFNQHPLPEPDPNIIEDILHEL</sequence>
<evidence type="ECO:0000313" key="16">
    <source>
        <dbReference type="Proteomes" id="UP000038830"/>
    </source>
</evidence>
<dbReference type="Gene3D" id="3.40.50.2000">
    <property type="entry name" value="Glycogen Phosphorylase B"/>
    <property type="match status" value="1"/>
</dbReference>
<dbReference type="PANTHER" id="PTHR12867">
    <property type="entry name" value="GLYCOSYL TRANSFERASE-RELATED"/>
    <property type="match status" value="1"/>
</dbReference>
<evidence type="ECO:0000256" key="11">
    <source>
        <dbReference type="ARBA" id="ARBA00048184"/>
    </source>
</evidence>
<keyword evidence="6 12" id="KW-0328">Glycosyltransferase</keyword>
<evidence type="ECO:0000256" key="2">
    <source>
        <dbReference type="ARBA" id="ARBA00006962"/>
    </source>
</evidence>
<comment type="similarity">
    <text evidence="2 12">Belongs to the glycosyltransferase 28 family.</text>
</comment>
<evidence type="ECO:0000313" key="14">
    <source>
        <dbReference type="EMBL" id="CEP23642.1"/>
    </source>
</evidence>
<dbReference type="InterPro" id="IPR039042">
    <property type="entry name" value="Alg13-like"/>
</dbReference>
<dbReference type="PANTHER" id="PTHR12867:SF6">
    <property type="entry name" value="N-ACETYLGLUCOSAMINYLDIPHOSPHODOLICHOL N-ACETYLGLUCOSAMINYLTRANSFERASE"/>
    <property type="match status" value="1"/>
</dbReference>
<dbReference type="GO" id="GO:0005783">
    <property type="term" value="C:endoplasmic reticulum"/>
    <property type="evidence" value="ECO:0007669"/>
    <property type="project" value="UniProtKB-SubCell"/>
</dbReference>
<comment type="function">
    <text evidence="9 12">Involved in protein N-glycosylation. Essential for the second step of the dolichol-linked oligosaccharide pathway.</text>
</comment>
<evidence type="ECO:0000256" key="12">
    <source>
        <dbReference type="RuleBase" id="RU362128"/>
    </source>
</evidence>
<evidence type="ECO:0000313" key="17">
    <source>
        <dbReference type="Proteomes" id="UP000094389"/>
    </source>
</evidence>
<dbReference type="GO" id="GO:0004577">
    <property type="term" value="F:N-acetylglucosaminyldiphosphodolichol N-acetylglucosaminyltransferase activity"/>
    <property type="evidence" value="ECO:0007669"/>
    <property type="project" value="UniProtKB-EC"/>
</dbReference>
<evidence type="ECO:0000256" key="6">
    <source>
        <dbReference type="ARBA" id="ARBA00022676"/>
    </source>
</evidence>
<dbReference type="Proteomes" id="UP000038830">
    <property type="component" value="Unassembled WGS sequence"/>
</dbReference>
<name>A0A0H5C6W5_CYBJN</name>
<protein>
    <recommendedName>
        <fullName evidence="5 12">UDP-N-acetylglucosamine transferase subunit ALG13</fullName>
        <ecNumber evidence="4 12">2.4.1.141</ecNumber>
    </recommendedName>
    <alternativeName>
        <fullName evidence="10 12">Asparagine-linked glycosylation protein 13</fullName>
    </alternativeName>
</protein>
<organism evidence="14 16">
    <name type="scientific">Cyberlindnera jadinii (strain ATCC 18201 / CBS 1600 / BCRC 20928 / JCM 3617 / NBRC 0987 / NRRL Y-1542)</name>
    <name type="common">Torula yeast</name>
    <name type="synonym">Candida utilis</name>
    <dbReference type="NCBI Taxonomy" id="983966"/>
    <lineage>
        <taxon>Eukaryota</taxon>
        <taxon>Fungi</taxon>
        <taxon>Dikarya</taxon>
        <taxon>Ascomycota</taxon>
        <taxon>Saccharomycotina</taxon>
        <taxon>Saccharomycetes</taxon>
        <taxon>Phaffomycetales</taxon>
        <taxon>Phaffomycetaceae</taxon>
        <taxon>Cyberlindnera</taxon>
    </lineage>
</organism>
<keyword evidence="7 12" id="KW-0808">Transferase</keyword>
<dbReference type="RefSeq" id="XP_020070496.1">
    <property type="nucleotide sequence ID" value="XM_020214941.1"/>
</dbReference>
<dbReference type="GeneID" id="30989337"/>
<reference evidence="14" key="1">
    <citation type="submission" date="2014-12" db="EMBL/GenBank/DDBJ databases">
        <authorList>
            <person name="Jaenicke S."/>
        </authorList>
    </citation>
    <scope>NUCLEOTIDE SEQUENCE [LARGE SCALE GENOMIC DNA]</scope>
    <source>
        <strain evidence="14">CBS1600</strain>
    </source>
</reference>
<evidence type="ECO:0000256" key="7">
    <source>
        <dbReference type="ARBA" id="ARBA00022679"/>
    </source>
</evidence>
<evidence type="ECO:0000256" key="5">
    <source>
        <dbReference type="ARBA" id="ARBA00017468"/>
    </source>
</evidence>
<accession>A0A1E4S1S9</accession>
<dbReference type="EMBL" id="CDQK01000004">
    <property type="protein sequence ID" value="CEP23642.1"/>
    <property type="molecule type" value="Genomic_DNA"/>
</dbReference>
<dbReference type="OMA" id="QYKFRPN"/>
<dbReference type="InterPro" id="IPR007235">
    <property type="entry name" value="Glyco_trans_28_C"/>
</dbReference>
<dbReference type="AlphaFoldDB" id="A0A0H5C6W5"/>
<accession>A0A0H5C6W5</accession>
<reference evidence="16" key="2">
    <citation type="journal article" date="2015" name="J. Biotechnol.">
        <title>The structure of the Cyberlindnera jadinii genome and its relation to Candida utilis analyzed by the occurrence of single nucleotide polymorphisms.</title>
        <authorList>
            <person name="Rupp O."/>
            <person name="Brinkrolf K."/>
            <person name="Buerth C."/>
            <person name="Kunigo M."/>
            <person name="Schneider J."/>
            <person name="Jaenicke S."/>
            <person name="Goesmann A."/>
            <person name="Puehler A."/>
            <person name="Jaeger K.-E."/>
            <person name="Ernst J.F."/>
        </authorList>
    </citation>
    <scope>NUCLEOTIDE SEQUENCE [LARGE SCALE GENOMIC DNA]</scope>
    <source>
        <strain evidence="16">ATCC 18201 / CBS 1600 / BCRC 20928 / JCM 3617 / NBRC 0987 / NRRL Y-1542</strain>
    </source>
</reference>
<gene>
    <name evidence="12" type="primary">ALG13</name>
    <name evidence="14" type="ORF">BN1211_4285</name>
    <name evidence="15" type="ORF">CYBJADRAFT_167506</name>
</gene>
<dbReference type="SUPFAM" id="SSF53756">
    <property type="entry name" value="UDP-Glycosyltransferase/glycogen phosphorylase"/>
    <property type="match status" value="1"/>
</dbReference>
<evidence type="ECO:0000256" key="1">
    <source>
        <dbReference type="ARBA" id="ARBA00004240"/>
    </source>
</evidence>
<evidence type="ECO:0000256" key="8">
    <source>
        <dbReference type="ARBA" id="ARBA00022824"/>
    </source>
</evidence>
<reference evidence="15 17" key="3">
    <citation type="journal article" date="2016" name="Proc. Natl. Acad. Sci. U.S.A.">
        <title>Comparative genomics of biotechnologically important yeasts.</title>
        <authorList>
            <person name="Riley R."/>
            <person name="Haridas S."/>
            <person name="Wolfe K.H."/>
            <person name="Lopes M.R."/>
            <person name="Hittinger C.T."/>
            <person name="Goeker M."/>
            <person name="Salamov A.A."/>
            <person name="Wisecaver J.H."/>
            <person name="Long T.M."/>
            <person name="Calvey C.H."/>
            <person name="Aerts A.L."/>
            <person name="Barry K.W."/>
            <person name="Choi C."/>
            <person name="Clum A."/>
            <person name="Coughlan A.Y."/>
            <person name="Deshpande S."/>
            <person name="Douglass A.P."/>
            <person name="Hanson S.J."/>
            <person name="Klenk H.-P."/>
            <person name="LaButti K.M."/>
            <person name="Lapidus A."/>
            <person name="Lindquist E.A."/>
            <person name="Lipzen A.M."/>
            <person name="Meier-Kolthoff J.P."/>
            <person name="Ohm R.A."/>
            <person name="Otillar R.P."/>
            <person name="Pangilinan J.L."/>
            <person name="Peng Y."/>
            <person name="Rokas A."/>
            <person name="Rosa C.A."/>
            <person name="Scheuner C."/>
            <person name="Sibirny A.A."/>
            <person name="Slot J.C."/>
            <person name="Stielow J.B."/>
            <person name="Sun H."/>
            <person name="Kurtzman C.P."/>
            <person name="Blackwell M."/>
            <person name="Grigoriev I.V."/>
            <person name="Jeffries T.W."/>
        </authorList>
    </citation>
    <scope>NUCLEOTIDE SEQUENCE [LARGE SCALE GENOMIC DNA]</scope>
    <source>
        <strain evidence="17">ATCC 18201 / CBS 1600 / BCRC 20928 / JCM 3617 / NBRC 0987 / NRRL Y-1542</strain>
        <strain evidence="15">NRRL Y-1542</strain>
    </source>
</reference>
<dbReference type="Pfam" id="PF04101">
    <property type="entry name" value="Glyco_tran_28_C"/>
    <property type="match status" value="1"/>
</dbReference>
<evidence type="ECO:0000256" key="4">
    <source>
        <dbReference type="ARBA" id="ARBA00012614"/>
    </source>
</evidence>
<dbReference type="EMBL" id="KV453930">
    <property type="protein sequence ID" value="ODV73457.1"/>
    <property type="molecule type" value="Genomic_DNA"/>
</dbReference>
<dbReference type="OrthoDB" id="20273at2759"/>
<evidence type="ECO:0000259" key="13">
    <source>
        <dbReference type="Pfam" id="PF04101"/>
    </source>
</evidence>
<evidence type="ECO:0000256" key="10">
    <source>
        <dbReference type="ARBA" id="ARBA00032061"/>
    </source>
</evidence>
<dbReference type="GO" id="GO:0006488">
    <property type="term" value="P:dolichol-linked oligosaccharide biosynthetic process"/>
    <property type="evidence" value="ECO:0007669"/>
    <property type="project" value="InterPro"/>
</dbReference>
<feature type="domain" description="Glycosyl transferase family 28 C-terminal" evidence="13">
    <location>
        <begin position="3"/>
        <end position="155"/>
    </location>
</feature>
<evidence type="ECO:0000256" key="9">
    <source>
        <dbReference type="ARBA" id="ARBA00024804"/>
    </source>
</evidence>
<keyword evidence="8 12" id="KW-0256">Endoplasmic reticulum</keyword>
<keyword evidence="17" id="KW-1185">Reference proteome</keyword>
<comment type="subcellular location">
    <subcellularLocation>
        <location evidence="1 12">Endoplasmic reticulum</location>
    </subcellularLocation>
</comment>
<comment type="subunit">
    <text evidence="3 12">Heterodimer with ALG14 to form a functional enzyme.</text>
</comment>
<dbReference type="STRING" id="983966.A0A0H5C6W5"/>